<dbReference type="EMBL" id="LQZQ01000003">
    <property type="protein sequence ID" value="KYG81078.1"/>
    <property type="molecule type" value="Genomic_DNA"/>
</dbReference>
<keyword evidence="2" id="KW-1185">Reference proteome</keyword>
<accession>A0A150XQP1</accession>
<dbReference type="STRING" id="279360.MB14_14985"/>
<dbReference type="AlphaFoldDB" id="A0A150XQP1"/>
<comment type="caution">
    <text evidence="1">The sequence shown here is derived from an EMBL/GenBank/DDBJ whole genome shotgun (WGS) entry which is preliminary data.</text>
</comment>
<gene>
    <name evidence="1" type="ORF">MB14_14985</name>
</gene>
<sequence>MVSSCKPQSYDAAGLKSFVLKEDHGLMRQHERKGYKLMLYNRPTDLWVAQELRDDLPTDSLITVLRKKYDNYLYFMLNISMEGKEALYASENFGTFSNVLQNLSFRMGGFTEMVTSQKDTIPVADSHYDRLYGQSGNTSVMIAFHKDQIKDTDWVQINIKDIGLGTGRTTYRFQTKNLLSVPQIDFLRNSITQ</sequence>
<name>A0A150XQP1_ROSEK</name>
<protein>
    <submittedName>
        <fullName evidence="1">Uncharacterized protein</fullName>
    </submittedName>
</protein>
<evidence type="ECO:0000313" key="2">
    <source>
        <dbReference type="Proteomes" id="UP000075583"/>
    </source>
</evidence>
<organism evidence="1 2">
    <name type="scientific">Roseivirga ehrenbergii (strain DSM 102268 / JCM 13514 / KCTC 12282 / NCIMB 14502 / KMM 6017)</name>
    <dbReference type="NCBI Taxonomy" id="279360"/>
    <lineage>
        <taxon>Bacteria</taxon>
        <taxon>Pseudomonadati</taxon>
        <taxon>Bacteroidota</taxon>
        <taxon>Cytophagia</taxon>
        <taxon>Cytophagales</taxon>
        <taxon>Roseivirgaceae</taxon>
        <taxon>Roseivirga</taxon>
    </lineage>
</organism>
<proteinExistence type="predicted"/>
<dbReference type="Proteomes" id="UP000075583">
    <property type="component" value="Unassembled WGS sequence"/>
</dbReference>
<reference evidence="1" key="1">
    <citation type="submission" date="2016-01" db="EMBL/GenBank/DDBJ databases">
        <title>Genome sequencing of Roseivirga ehrenbergii KMM 6017.</title>
        <authorList>
            <person name="Selvaratnam C."/>
            <person name="Thevarajoo S."/>
            <person name="Goh K.M."/>
            <person name="Ee R."/>
            <person name="Chan K.-G."/>
            <person name="Chong C.S."/>
        </authorList>
    </citation>
    <scope>NUCLEOTIDE SEQUENCE [LARGE SCALE GENOMIC DNA]</scope>
    <source>
        <strain evidence="1">KMM 6017</strain>
    </source>
</reference>
<evidence type="ECO:0000313" key="1">
    <source>
        <dbReference type="EMBL" id="KYG81078.1"/>
    </source>
</evidence>